<keyword evidence="1" id="KW-0472">Membrane</keyword>
<evidence type="ECO:0008006" key="3">
    <source>
        <dbReference type="Google" id="ProtNLM"/>
    </source>
</evidence>
<protein>
    <recommendedName>
        <fullName evidence="3">Amino acid permease</fullName>
    </recommendedName>
</protein>
<organism evidence="2">
    <name type="scientific">Phenylobacterium glaciei</name>
    <dbReference type="NCBI Taxonomy" id="2803784"/>
    <lineage>
        <taxon>Bacteria</taxon>
        <taxon>Pseudomonadati</taxon>
        <taxon>Pseudomonadota</taxon>
        <taxon>Alphaproteobacteria</taxon>
        <taxon>Caulobacterales</taxon>
        <taxon>Caulobacteraceae</taxon>
        <taxon>Phenylobacterium</taxon>
    </lineage>
</organism>
<feature type="transmembrane region" description="Helical" evidence="1">
    <location>
        <begin position="73"/>
        <end position="92"/>
    </location>
</feature>
<proteinExistence type="predicted"/>
<name>A0A974SAW4_9CAUL</name>
<dbReference type="AlphaFoldDB" id="A0A974SAW4"/>
<sequence length="109" mass="12176">MQFTVLIAVIATGSGLLASIFAVSRMLAMLTEMRLIPHRHFGLPGENIQKHLLVYTAAIASLLAVFFDLSRIASLGAIFYLVMDIAIHWGVFRHLRRRSAPMRAYLLPP</sequence>
<dbReference type="EMBL" id="CP068570">
    <property type="protein sequence ID" value="QQZ51122.1"/>
    <property type="molecule type" value="Genomic_DNA"/>
</dbReference>
<keyword evidence="1" id="KW-1133">Transmembrane helix</keyword>
<accession>A0A974SAW4</accession>
<dbReference type="Gene3D" id="1.20.1740.10">
    <property type="entry name" value="Amino acid/polyamine transporter I"/>
    <property type="match status" value="1"/>
</dbReference>
<evidence type="ECO:0000313" key="2">
    <source>
        <dbReference type="EMBL" id="QQZ51122.1"/>
    </source>
</evidence>
<keyword evidence="1" id="KW-0812">Transmembrane</keyword>
<feature type="transmembrane region" description="Helical" evidence="1">
    <location>
        <begin position="6"/>
        <end position="30"/>
    </location>
</feature>
<gene>
    <name evidence="2" type="ORF">JKL49_08310</name>
</gene>
<evidence type="ECO:0000256" key="1">
    <source>
        <dbReference type="SAM" id="Phobius"/>
    </source>
</evidence>
<reference evidence="2" key="1">
    <citation type="submission" date="2021-01" db="EMBL/GenBank/DDBJ databases">
        <title>Genome sequence of Phenylobacterium sp. 20VBR1 isolated from a valley glaceir, Ny-Alesund, Svalbard.</title>
        <authorList>
            <person name="Thomas F.A."/>
            <person name="Krishnan K.P."/>
            <person name="Sinha R.K."/>
        </authorList>
    </citation>
    <scope>NUCLEOTIDE SEQUENCE</scope>
    <source>
        <strain evidence="2">20VBR1</strain>
    </source>
</reference>